<comment type="caution">
    <text evidence="4">The sequence shown here is derived from an EMBL/GenBank/DDBJ whole genome shotgun (WGS) entry which is preliminary data.</text>
</comment>
<keyword evidence="1" id="KW-0812">Transmembrane</keyword>
<reference evidence="4" key="2">
    <citation type="journal article" date="2021" name="PeerJ">
        <title>Extensive microbial diversity within the chicken gut microbiome revealed by metagenomics and culture.</title>
        <authorList>
            <person name="Gilroy R."/>
            <person name="Ravi A."/>
            <person name="Getino M."/>
            <person name="Pursley I."/>
            <person name="Horton D.L."/>
            <person name="Alikhan N.F."/>
            <person name="Baker D."/>
            <person name="Gharbi K."/>
            <person name="Hall N."/>
            <person name="Watson M."/>
            <person name="Adriaenssens E.M."/>
            <person name="Foster-Nyarko E."/>
            <person name="Jarju S."/>
            <person name="Secka A."/>
            <person name="Antonio M."/>
            <person name="Oren A."/>
            <person name="Chaudhuri R.R."/>
            <person name="La Ragione R."/>
            <person name="Hildebrand F."/>
            <person name="Pallen M.J."/>
        </authorList>
    </citation>
    <scope>NUCLEOTIDE SEQUENCE</scope>
    <source>
        <strain evidence="4">G3-8215</strain>
    </source>
</reference>
<proteinExistence type="predicted"/>
<keyword evidence="1" id="KW-1133">Transmembrane helix</keyword>
<dbReference type="Pfam" id="PF04773">
    <property type="entry name" value="FecR"/>
    <property type="match status" value="1"/>
</dbReference>
<evidence type="ECO:0000313" key="5">
    <source>
        <dbReference type="Proteomes" id="UP000725002"/>
    </source>
</evidence>
<dbReference type="InterPro" id="IPR012373">
    <property type="entry name" value="Ferrdict_sens_TM"/>
</dbReference>
<dbReference type="FunFam" id="2.60.120.1440:FF:000001">
    <property type="entry name" value="Putative anti-sigma factor"/>
    <property type="match status" value="1"/>
</dbReference>
<accession>A0A940DPL2</accession>
<evidence type="ECO:0000313" key="4">
    <source>
        <dbReference type="EMBL" id="MBO8482505.1"/>
    </source>
</evidence>
<dbReference type="EMBL" id="JADILV010000002">
    <property type="protein sequence ID" value="MBO8482505.1"/>
    <property type="molecule type" value="Genomic_DNA"/>
</dbReference>
<dbReference type="PANTHER" id="PTHR30273:SF2">
    <property type="entry name" value="PROTEIN FECR"/>
    <property type="match status" value="1"/>
</dbReference>
<name>A0A940DPL2_9BACT</name>
<organism evidence="4 5">
    <name type="scientific">Candidatus Cryptobacteroides avicola</name>
    <dbReference type="NCBI Taxonomy" id="2840757"/>
    <lineage>
        <taxon>Bacteria</taxon>
        <taxon>Pseudomonadati</taxon>
        <taxon>Bacteroidota</taxon>
        <taxon>Bacteroidia</taxon>
        <taxon>Bacteroidales</taxon>
        <taxon>Candidatus Cryptobacteroides</taxon>
    </lineage>
</organism>
<dbReference type="PIRSF" id="PIRSF018266">
    <property type="entry name" value="FecR"/>
    <property type="match status" value="1"/>
</dbReference>
<sequence length="331" mass="37159">MNTENKRNTKNKVDLDMLFRSFNNVTTSDEERDICDWLNGNEENKKAYSTARDIHEAFLLEAPAELLEAHSPESACKRKKSLRIALQCIGYAAAIAIFCVIGYNVINDRVEDRLAKTMNTIVIPSGKSMDYILSDGTKVKLNSGATLQYPVFFAKDKREVHLDGEAYFEVKHDERQPFIVKTFASDIKVLGTEFNVNADKSSGTFSVALVEGSVMLSNTLNPGEQIIMHPDEKVTLVKDHMVIQEYEASKDAIWTEGIIDISGIGFDTLIDRIEKSYGVDIIIQREDSPEIDCISGQIRISDGIDHAMNIICQLSGTTYRKDLKTGKIYIR</sequence>
<evidence type="ECO:0000259" key="2">
    <source>
        <dbReference type="Pfam" id="PF04773"/>
    </source>
</evidence>
<dbReference type="Pfam" id="PF16344">
    <property type="entry name" value="FecR_C"/>
    <property type="match status" value="1"/>
</dbReference>
<dbReference type="Gene3D" id="2.60.120.1440">
    <property type="match status" value="1"/>
</dbReference>
<keyword evidence="1" id="KW-0472">Membrane</keyword>
<reference evidence="4" key="1">
    <citation type="submission" date="2020-10" db="EMBL/GenBank/DDBJ databases">
        <authorList>
            <person name="Gilroy R."/>
        </authorList>
    </citation>
    <scope>NUCLEOTIDE SEQUENCE</scope>
    <source>
        <strain evidence="4">G3-8215</strain>
    </source>
</reference>
<feature type="transmembrane region" description="Helical" evidence="1">
    <location>
        <begin position="84"/>
        <end position="106"/>
    </location>
</feature>
<dbReference type="InterPro" id="IPR006860">
    <property type="entry name" value="FecR"/>
</dbReference>
<dbReference type="Gene3D" id="3.55.50.30">
    <property type="match status" value="1"/>
</dbReference>
<evidence type="ECO:0000259" key="3">
    <source>
        <dbReference type="Pfam" id="PF16344"/>
    </source>
</evidence>
<evidence type="ECO:0000256" key="1">
    <source>
        <dbReference type="SAM" id="Phobius"/>
    </source>
</evidence>
<dbReference type="Proteomes" id="UP000725002">
    <property type="component" value="Unassembled WGS sequence"/>
</dbReference>
<dbReference type="PANTHER" id="PTHR30273">
    <property type="entry name" value="PERIPLASMIC SIGNAL SENSOR AND SIGMA FACTOR ACTIVATOR FECR-RELATED"/>
    <property type="match status" value="1"/>
</dbReference>
<dbReference type="AlphaFoldDB" id="A0A940DPL2"/>
<feature type="domain" description="FecR protein" evidence="2">
    <location>
        <begin position="120"/>
        <end position="214"/>
    </location>
</feature>
<dbReference type="InterPro" id="IPR032508">
    <property type="entry name" value="FecR_C"/>
</dbReference>
<dbReference type="GO" id="GO:0016989">
    <property type="term" value="F:sigma factor antagonist activity"/>
    <property type="evidence" value="ECO:0007669"/>
    <property type="project" value="TreeGrafter"/>
</dbReference>
<protein>
    <submittedName>
        <fullName evidence="4">FecR family protein</fullName>
    </submittedName>
</protein>
<feature type="domain" description="Protein FecR C-terminal" evidence="3">
    <location>
        <begin position="266"/>
        <end position="329"/>
    </location>
</feature>
<gene>
    <name evidence="4" type="ORF">IAB75_00055</name>
</gene>